<dbReference type="EMBL" id="SIXH01000028">
    <property type="protein sequence ID" value="TBO60704.1"/>
    <property type="molecule type" value="Genomic_DNA"/>
</dbReference>
<accession>A0A4Q9HZA8</accession>
<proteinExistence type="inferred from homology"/>
<dbReference type="FunFam" id="3.40.50.720:FF:000084">
    <property type="entry name" value="Short-chain dehydrogenase reductase"/>
    <property type="match status" value="1"/>
</dbReference>
<dbReference type="GO" id="GO:0016491">
    <property type="term" value="F:oxidoreductase activity"/>
    <property type="evidence" value="ECO:0007669"/>
    <property type="project" value="UniProtKB-KW"/>
</dbReference>
<protein>
    <submittedName>
        <fullName evidence="3">SDR family oxidoreductase</fullName>
    </submittedName>
</protein>
<organism evidence="3 4">
    <name type="scientific">Streptomyces kasugaensis</name>
    <dbReference type="NCBI Taxonomy" id="1946"/>
    <lineage>
        <taxon>Bacteria</taxon>
        <taxon>Bacillati</taxon>
        <taxon>Actinomycetota</taxon>
        <taxon>Actinomycetes</taxon>
        <taxon>Kitasatosporales</taxon>
        <taxon>Streptomycetaceae</taxon>
        <taxon>Streptomyces</taxon>
    </lineage>
</organism>
<name>A0A4Q9HZA8_STRKA</name>
<evidence type="ECO:0000256" key="2">
    <source>
        <dbReference type="ARBA" id="ARBA00023002"/>
    </source>
</evidence>
<dbReference type="Gene3D" id="3.40.50.720">
    <property type="entry name" value="NAD(P)-binding Rossmann-like Domain"/>
    <property type="match status" value="1"/>
</dbReference>
<dbReference type="Pfam" id="PF13561">
    <property type="entry name" value="adh_short_C2"/>
    <property type="match status" value="1"/>
</dbReference>
<gene>
    <name evidence="3" type="ORF">EYS09_05125</name>
</gene>
<keyword evidence="4" id="KW-1185">Reference proteome</keyword>
<keyword evidence="2" id="KW-0560">Oxidoreductase</keyword>
<dbReference type="PANTHER" id="PTHR43639">
    <property type="entry name" value="OXIDOREDUCTASE, SHORT-CHAIN DEHYDROGENASE/REDUCTASE FAMILY (AFU_ORTHOLOGUE AFUA_5G02870)"/>
    <property type="match status" value="1"/>
</dbReference>
<dbReference type="SUPFAM" id="SSF51735">
    <property type="entry name" value="NAD(P)-binding Rossmann-fold domains"/>
    <property type="match status" value="1"/>
</dbReference>
<dbReference type="InterPro" id="IPR036291">
    <property type="entry name" value="NAD(P)-bd_dom_sf"/>
</dbReference>
<dbReference type="InterPro" id="IPR002347">
    <property type="entry name" value="SDR_fam"/>
</dbReference>
<dbReference type="PRINTS" id="PR00080">
    <property type="entry name" value="SDRFAMILY"/>
</dbReference>
<evidence type="ECO:0000313" key="4">
    <source>
        <dbReference type="Proteomes" id="UP000292452"/>
    </source>
</evidence>
<dbReference type="PANTHER" id="PTHR43639:SF1">
    <property type="entry name" value="SHORT-CHAIN DEHYDROGENASE_REDUCTASE FAMILY PROTEIN"/>
    <property type="match status" value="1"/>
</dbReference>
<sequence>MAMTTPAGTATETAAADTGTRPLDGRVALVTGASRGIGAAIALRLAADGAAVALTYQHGEDRAAQVVERITRDGGRAWAVRADSRDPEAVWASVAGTADRFGRLDILVNNAGVGLIGPFEGVSLADVDRVLQTNVRAPFLAAQAAAAHLADGGRIISIGSCMAERSAFPGGALYTTSKAALTGLTKALARELGPRGITVNLVHPGPIDTDMNPADGESAALQAGLTALGSYGRPSDVAATVAHLAGEGGRYVTGAAISVDGGFAV</sequence>
<dbReference type="AlphaFoldDB" id="A0A4Q9HZA8"/>
<evidence type="ECO:0000256" key="1">
    <source>
        <dbReference type="ARBA" id="ARBA00006484"/>
    </source>
</evidence>
<dbReference type="PRINTS" id="PR00081">
    <property type="entry name" value="GDHRDH"/>
</dbReference>
<reference evidence="3 4" key="1">
    <citation type="submission" date="2019-02" db="EMBL/GenBank/DDBJ databases">
        <title>Draft Genome Sequence of Streptomyces sp. AM-2504, identified by 16S rRNA comparative analysis as a Streptomyces Kasugaensis strain.</title>
        <authorList>
            <person name="Napolioni V."/>
            <person name="Giuliodori A.M."/>
            <person name="Spurio R."/>
            <person name="Fabbretti A."/>
        </authorList>
    </citation>
    <scope>NUCLEOTIDE SEQUENCE [LARGE SCALE GENOMIC DNA]</scope>
    <source>
        <strain evidence="3 4">AM-2504</strain>
    </source>
</reference>
<comment type="similarity">
    <text evidence="1">Belongs to the short-chain dehydrogenases/reductases (SDR) family.</text>
</comment>
<comment type="caution">
    <text evidence="3">The sequence shown here is derived from an EMBL/GenBank/DDBJ whole genome shotgun (WGS) entry which is preliminary data.</text>
</comment>
<evidence type="ECO:0000313" key="3">
    <source>
        <dbReference type="EMBL" id="TBO60704.1"/>
    </source>
</evidence>
<dbReference type="Proteomes" id="UP000292452">
    <property type="component" value="Unassembled WGS sequence"/>
</dbReference>